<dbReference type="InterPro" id="IPR000551">
    <property type="entry name" value="MerR-type_HTH_dom"/>
</dbReference>
<proteinExistence type="predicted"/>
<dbReference type="SUPFAM" id="SSF46955">
    <property type="entry name" value="Putative DNA-binding domain"/>
    <property type="match status" value="1"/>
</dbReference>
<dbReference type="SMART" id="SM00422">
    <property type="entry name" value="HTH_MERR"/>
    <property type="match status" value="1"/>
</dbReference>
<dbReference type="GO" id="GO:0003677">
    <property type="term" value="F:DNA binding"/>
    <property type="evidence" value="ECO:0007669"/>
    <property type="project" value="InterPro"/>
</dbReference>
<protein>
    <submittedName>
        <fullName evidence="2">Unannotated protein</fullName>
    </submittedName>
</protein>
<dbReference type="EMBL" id="CAEZWV010000001">
    <property type="protein sequence ID" value="CAB4659456.1"/>
    <property type="molecule type" value="Genomic_DNA"/>
</dbReference>
<dbReference type="GO" id="GO:0006355">
    <property type="term" value="P:regulation of DNA-templated transcription"/>
    <property type="evidence" value="ECO:0007669"/>
    <property type="project" value="InterPro"/>
</dbReference>
<sequence>MKIDSVNLEELCAVVNRELESRGISVADGRTASVVTPRNVRYYRTIGLLQPPSRGEGRAVYEQTHVDEIIEIKRAQHEGTSLEQLIDQRKKVDPRPFKPRDLSFNFNLSAAADNETPLLARFVTHSINRSEFSAQPLKINEQFGWSIRLGDFVLSGPGETPTQQQINAIQLILHQDE</sequence>
<name>A0A6J6LCN2_9ZZZZ</name>
<accession>A0A6J6LCN2</accession>
<evidence type="ECO:0000313" key="2">
    <source>
        <dbReference type="EMBL" id="CAB4659456.1"/>
    </source>
</evidence>
<dbReference type="CDD" id="cd00592">
    <property type="entry name" value="HTH_MerR-like"/>
    <property type="match status" value="1"/>
</dbReference>
<dbReference type="Gene3D" id="1.10.1660.10">
    <property type="match status" value="1"/>
</dbReference>
<organism evidence="2">
    <name type="scientific">freshwater metagenome</name>
    <dbReference type="NCBI Taxonomy" id="449393"/>
    <lineage>
        <taxon>unclassified sequences</taxon>
        <taxon>metagenomes</taxon>
        <taxon>ecological metagenomes</taxon>
    </lineage>
</organism>
<evidence type="ECO:0000259" key="1">
    <source>
        <dbReference type="PROSITE" id="PS50937"/>
    </source>
</evidence>
<reference evidence="2" key="1">
    <citation type="submission" date="2020-05" db="EMBL/GenBank/DDBJ databases">
        <authorList>
            <person name="Chiriac C."/>
            <person name="Salcher M."/>
            <person name="Ghai R."/>
            <person name="Kavagutti S V."/>
        </authorList>
    </citation>
    <scope>NUCLEOTIDE SEQUENCE</scope>
</reference>
<dbReference type="InterPro" id="IPR009061">
    <property type="entry name" value="DNA-bd_dom_put_sf"/>
</dbReference>
<gene>
    <name evidence="2" type="ORF">UFOPK2295_00059</name>
</gene>
<feature type="domain" description="HTH merR-type" evidence="1">
    <location>
        <begin position="35"/>
        <end position="91"/>
    </location>
</feature>
<dbReference type="PROSITE" id="PS50937">
    <property type="entry name" value="HTH_MERR_2"/>
    <property type="match status" value="1"/>
</dbReference>
<dbReference type="Pfam" id="PF13411">
    <property type="entry name" value="MerR_1"/>
    <property type="match status" value="1"/>
</dbReference>
<dbReference type="AlphaFoldDB" id="A0A6J6LCN2"/>